<evidence type="ECO:0000313" key="1">
    <source>
        <dbReference type="EMBL" id="QHI69759.1"/>
    </source>
</evidence>
<dbReference type="Proteomes" id="UP000464954">
    <property type="component" value="Chromosome"/>
</dbReference>
<gene>
    <name evidence="1" type="ORF">GT409_09950</name>
</gene>
<evidence type="ECO:0000313" key="2">
    <source>
        <dbReference type="Proteomes" id="UP000464954"/>
    </source>
</evidence>
<dbReference type="GO" id="GO:0006310">
    <property type="term" value="P:DNA recombination"/>
    <property type="evidence" value="ECO:0007669"/>
    <property type="project" value="InterPro"/>
</dbReference>
<dbReference type="Pfam" id="PF04381">
    <property type="entry name" value="RdgC"/>
    <property type="match status" value="1"/>
</dbReference>
<sequence>MSFESGSVSLRMFYVPKELPDDVLDRFAEHAIGSVDTLRDEEIHGWVGPRHLLDRDISEETAMPGGYLRLTLAQAQRKIPTALLRAECRIEEMVWMAAEGRDYVNRQTRSEIKKEVTEKLLPQMPPTLKGTDFVYDRPHGLLYCTAMSEKQLDAFLINFSAVTGVQLVLADPAAMAFQLAQSRTDNWNSLGFAADQWADCAPGREFLMWLWFMSEAKGGELTLPESGPMAILVEGPLQFDQEEQGETVIRKGEPMVSAETRAALLSGKKLRRAKLTLARGEEIWNCTLDTDEFIFRGLKLPKTEAYDVLGKFTERMEFLEVFRVAFGELYKQFVEIRDDAAALETLREEMREWIRSRPARKLEENV</sequence>
<dbReference type="InterPro" id="IPR007476">
    <property type="entry name" value="RdgC"/>
</dbReference>
<proteinExistence type="predicted"/>
<protein>
    <submittedName>
        <fullName evidence="1">Recombination-associated protein RdgC</fullName>
    </submittedName>
</protein>
<dbReference type="AlphaFoldDB" id="A0A6P1M4N9"/>
<reference evidence="1 2" key="1">
    <citation type="submission" date="2020-01" db="EMBL/GenBank/DDBJ databases">
        <title>Ponticoccus aerotolerans gen. nov., sp. nov., an anaerobic bacterium and proposal of Ponticoccusceae fam. nov., Ponticoccusles ord. nov. and Ponticoccuse classis nov. in the phylum Kiritimatiellaeota.</title>
        <authorList>
            <person name="Zhou L.Y."/>
            <person name="Du Z.J."/>
        </authorList>
    </citation>
    <scope>NUCLEOTIDE SEQUENCE [LARGE SCALE GENOMIC DNA]</scope>
    <source>
        <strain evidence="1 2">S-5007</strain>
    </source>
</reference>
<accession>A0A6P1M4N9</accession>
<dbReference type="EMBL" id="CP047593">
    <property type="protein sequence ID" value="QHI69759.1"/>
    <property type="molecule type" value="Genomic_DNA"/>
</dbReference>
<dbReference type="RefSeq" id="WP_160628941.1">
    <property type="nucleotide sequence ID" value="NZ_CP047593.1"/>
</dbReference>
<keyword evidence="2" id="KW-1185">Reference proteome</keyword>
<organism evidence="1 2">
    <name type="scientific">Tichowtungia aerotolerans</name>
    <dbReference type="NCBI Taxonomy" id="2697043"/>
    <lineage>
        <taxon>Bacteria</taxon>
        <taxon>Pseudomonadati</taxon>
        <taxon>Kiritimatiellota</taxon>
        <taxon>Tichowtungiia</taxon>
        <taxon>Tichowtungiales</taxon>
        <taxon>Tichowtungiaceae</taxon>
        <taxon>Tichowtungia</taxon>
    </lineage>
</organism>
<dbReference type="KEGG" id="taer:GT409_09950"/>
<name>A0A6P1M4N9_9BACT</name>